<name>A0A974XZY3_9GAMM</name>
<accession>A0A974XZY3</accession>
<dbReference type="KEGG" id="lsf:I8J32_001900"/>
<dbReference type="AlphaFoldDB" id="A0A974XZY3"/>
<protein>
    <submittedName>
        <fullName evidence="2">TraB/GumN family protein</fullName>
    </submittedName>
</protein>
<evidence type="ECO:0000256" key="1">
    <source>
        <dbReference type="SAM" id="MobiDB-lite"/>
    </source>
</evidence>
<gene>
    <name evidence="2" type="ORF">I8J32_001900</name>
</gene>
<dbReference type="Pfam" id="PF01963">
    <property type="entry name" value="TraB_PrgY_gumN"/>
    <property type="match status" value="1"/>
</dbReference>
<dbReference type="CDD" id="cd14788">
    <property type="entry name" value="GumN"/>
    <property type="match status" value="1"/>
</dbReference>
<evidence type="ECO:0000313" key="3">
    <source>
        <dbReference type="Proteomes" id="UP000639274"/>
    </source>
</evidence>
<feature type="compositionally biased region" description="Acidic residues" evidence="1">
    <location>
        <begin position="325"/>
        <end position="335"/>
    </location>
</feature>
<proteinExistence type="predicted"/>
<organism evidence="2 3">
    <name type="scientific">Agrilutibacter solisilvae</name>
    <dbReference type="NCBI Taxonomy" id="2763317"/>
    <lineage>
        <taxon>Bacteria</taxon>
        <taxon>Pseudomonadati</taxon>
        <taxon>Pseudomonadota</taxon>
        <taxon>Gammaproteobacteria</taxon>
        <taxon>Lysobacterales</taxon>
        <taxon>Lysobacteraceae</taxon>
        <taxon>Agrilutibacter</taxon>
    </lineage>
</organism>
<keyword evidence="3" id="KW-1185">Reference proteome</keyword>
<reference evidence="2 3" key="1">
    <citation type="submission" date="2021-03" db="EMBL/GenBank/DDBJ databases">
        <title>Lysobacter sp. nov. isolated from soil of gangwondo yeongwol, south Korea.</title>
        <authorList>
            <person name="Kim K.R."/>
            <person name="Kim K.H."/>
            <person name="Jeon C.O."/>
        </authorList>
    </citation>
    <scope>NUCLEOTIDE SEQUENCE [LARGE SCALE GENOMIC DNA]</scope>
    <source>
        <strain evidence="2 3">R19</strain>
    </source>
</reference>
<dbReference type="Proteomes" id="UP000639274">
    <property type="component" value="Chromosome"/>
</dbReference>
<sequence length="343" mass="36715">MAPVVAAHAASISDVGNSQPVSTLQTVLVKGSQPGPALWRISNGENTLWILGTLDPLPTGMAWRSGEVEATIAASQEVLGVPFPSAKVGVGDMLKMASLVPSARRSQYNPGKATLESVVGPPLHARWTLAKQRYAVSTKDFEKLRPMYASQELYWKAVEGAGLDRSSAVFGVIRAAAERAGVPIVDTGFTYPLDLDRKEMKKRLEEVNASAGADIACFGQTLDVLESDLSMMKLRANAWATGNVRALRELSTGDIQPPCKDIENATLAFMGAGELKRKLRDSWLRAAQASLVKNPSTFATLPIADLLDASGVLQDLRGLGYVVDAPDDEPVEEQADDNRDAGN</sequence>
<evidence type="ECO:0000313" key="2">
    <source>
        <dbReference type="EMBL" id="QSX78718.1"/>
    </source>
</evidence>
<dbReference type="InterPro" id="IPR002816">
    <property type="entry name" value="TraB/PrgY/GumN_fam"/>
</dbReference>
<dbReference type="RefSeq" id="WP_200615535.1">
    <property type="nucleotide sequence ID" value="NZ_CP071518.1"/>
</dbReference>
<feature type="region of interest" description="Disordered" evidence="1">
    <location>
        <begin position="324"/>
        <end position="343"/>
    </location>
</feature>
<dbReference type="EMBL" id="CP071518">
    <property type="protein sequence ID" value="QSX78718.1"/>
    <property type="molecule type" value="Genomic_DNA"/>
</dbReference>